<evidence type="ECO:0000259" key="4">
    <source>
        <dbReference type="Pfam" id="PF00149"/>
    </source>
</evidence>
<dbReference type="GO" id="GO:0046872">
    <property type="term" value="F:metal ion binding"/>
    <property type="evidence" value="ECO:0007669"/>
    <property type="project" value="InterPro"/>
</dbReference>
<evidence type="ECO:0000256" key="2">
    <source>
        <dbReference type="ARBA" id="ARBA00023180"/>
    </source>
</evidence>
<comment type="catalytic activity">
    <reaction evidence="3">
        <text>a phosphate monoester + H2O = an alcohol + phosphate</text>
        <dbReference type="Rhea" id="RHEA:15017"/>
        <dbReference type="ChEBI" id="CHEBI:15377"/>
        <dbReference type="ChEBI" id="CHEBI:30879"/>
        <dbReference type="ChEBI" id="CHEBI:43474"/>
        <dbReference type="ChEBI" id="CHEBI:67140"/>
        <dbReference type="EC" id="3.1.3.2"/>
    </reaction>
</comment>
<dbReference type="InterPro" id="IPR025733">
    <property type="entry name" value="PAPs_C"/>
</dbReference>
<comment type="similarity">
    <text evidence="3">Belongs to the metallophosphoesterase superfamily. Purple acid phosphatase family.</text>
</comment>
<dbReference type="OrthoDB" id="45007at2759"/>
<reference evidence="7 8" key="1">
    <citation type="submission" date="2019-04" db="EMBL/GenBank/DDBJ databases">
        <title>Friends and foes A comparative genomics study of 23 Aspergillus species from section Flavi.</title>
        <authorList>
            <consortium name="DOE Joint Genome Institute"/>
            <person name="Kjaerbolling I."/>
            <person name="Vesth T."/>
            <person name="Frisvad J.C."/>
            <person name="Nybo J.L."/>
            <person name="Theobald S."/>
            <person name="Kildgaard S."/>
            <person name="Isbrandt T."/>
            <person name="Kuo A."/>
            <person name="Sato A."/>
            <person name="Lyhne E.K."/>
            <person name="Kogle M.E."/>
            <person name="Wiebenga A."/>
            <person name="Kun R.S."/>
            <person name="Lubbers R.J."/>
            <person name="Makela M.R."/>
            <person name="Barry K."/>
            <person name="Chovatia M."/>
            <person name="Clum A."/>
            <person name="Daum C."/>
            <person name="Haridas S."/>
            <person name="He G."/>
            <person name="LaButti K."/>
            <person name="Lipzen A."/>
            <person name="Mondo S."/>
            <person name="Riley R."/>
            <person name="Salamov A."/>
            <person name="Simmons B.A."/>
            <person name="Magnuson J.K."/>
            <person name="Henrissat B."/>
            <person name="Mortensen U.H."/>
            <person name="Larsen T.O."/>
            <person name="Devries R.P."/>
            <person name="Grigoriev I.V."/>
            <person name="Machida M."/>
            <person name="Baker S.E."/>
            <person name="Andersen M.R."/>
        </authorList>
    </citation>
    <scope>NUCLEOTIDE SEQUENCE [LARGE SCALE GENOMIC DNA]</scope>
    <source>
        <strain evidence="7 8">CBS 117626</strain>
    </source>
</reference>
<evidence type="ECO:0000259" key="6">
    <source>
        <dbReference type="Pfam" id="PF16656"/>
    </source>
</evidence>
<feature type="signal peptide" evidence="3">
    <location>
        <begin position="1"/>
        <end position="23"/>
    </location>
</feature>
<dbReference type="SUPFAM" id="SSF49363">
    <property type="entry name" value="Purple acid phosphatase, N-terminal domain"/>
    <property type="match status" value="1"/>
</dbReference>
<gene>
    <name evidence="7" type="ORF">BDV40DRAFT_288254</name>
</gene>
<proteinExistence type="inferred from homology"/>
<dbReference type="Gene3D" id="2.60.40.380">
    <property type="entry name" value="Purple acid phosphatase-like, N-terminal"/>
    <property type="match status" value="1"/>
</dbReference>
<evidence type="ECO:0000256" key="3">
    <source>
        <dbReference type="RuleBase" id="RU361203"/>
    </source>
</evidence>
<evidence type="ECO:0000259" key="5">
    <source>
        <dbReference type="Pfam" id="PF14008"/>
    </source>
</evidence>
<dbReference type="InterPro" id="IPR029052">
    <property type="entry name" value="Metallo-depent_PP-like"/>
</dbReference>
<keyword evidence="1 3" id="KW-0732">Signal</keyword>
<dbReference type="CDD" id="cd00839">
    <property type="entry name" value="MPP_PAPs"/>
    <property type="match status" value="1"/>
</dbReference>
<dbReference type="Pfam" id="PF00149">
    <property type="entry name" value="Metallophos"/>
    <property type="match status" value="1"/>
</dbReference>
<dbReference type="InterPro" id="IPR041792">
    <property type="entry name" value="MPP_PAP"/>
</dbReference>
<evidence type="ECO:0000256" key="1">
    <source>
        <dbReference type="ARBA" id="ARBA00022729"/>
    </source>
</evidence>
<dbReference type="InterPro" id="IPR004843">
    <property type="entry name" value="Calcineurin-like_PHP"/>
</dbReference>
<dbReference type="EMBL" id="ML738624">
    <property type="protein sequence ID" value="KAE8162829.1"/>
    <property type="molecule type" value="Genomic_DNA"/>
</dbReference>
<feature type="domain" description="Purple acid phosphatase N-terminal" evidence="6">
    <location>
        <begin position="32"/>
        <end position="116"/>
    </location>
</feature>
<keyword evidence="8" id="KW-1185">Reference proteome</keyword>
<feature type="domain" description="Calcineurin-like phosphoesterase" evidence="4">
    <location>
        <begin position="240"/>
        <end position="360"/>
    </location>
</feature>
<feature type="domain" description="Purple acid phosphatase C-terminal" evidence="5">
    <location>
        <begin position="382"/>
        <end position="444"/>
    </location>
</feature>
<dbReference type="GO" id="GO:0003993">
    <property type="term" value="F:acid phosphatase activity"/>
    <property type="evidence" value="ECO:0007669"/>
    <property type="project" value="UniProtKB-EC"/>
</dbReference>
<dbReference type="Pfam" id="PF14008">
    <property type="entry name" value="Metallophos_C"/>
    <property type="match status" value="1"/>
</dbReference>
<dbReference type="Proteomes" id="UP000326950">
    <property type="component" value="Unassembled WGS sequence"/>
</dbReference>
<name>A0A5N6UVZ4_ASPTM</name>
<feature type="chain" id="PRO_5025090540" description="Purple acid phosphatase" evidence="3">
    <location>
        <begin position="24"/>
        <end position="457"/>
    </location>
</feature>
<dbReference type="InterPro" id="IPR008963">
    <property type="entry name" value="Purple_acid_Pase-like_N"/>
</dbReference>
<evidence type="ECO:0000313" key="8">
    <source>
        <dbReference type="Proteomes" id="UP000326950"/>
    </source>
</evidence>
<evidence type="ECO:0000313" key="7">
    <source>
        <dbReference type="EMBL" id="KAE8162829.1"/>
    </source>
</evidence>
<organism evidence="7 8">
    <name type="scientific">Aspergillus tamarii</name>
    <dbReference type="NCBI Taxonomy" id="41984"/>
    <lineage>
        <taxon>Eukaryota</taxon>
        <taxon>Fungi</taxon>
        <taxon>Dikarya</taxon>
        <taxon>Ascomycota</taxon>
        <taxon>Pezizomycotina</taxon>
        <taxon>Eurotiomycetes</taxon>
        <taxon>Eurotiomycetidae</taxon>
        <taxon>Eurotiales</taxon>
        <taxon>Aspergillaceae</taxon>
        <taxon>Aspergillus</taxon>
        <taxon>Aspergillus subgen. Circumdati</taxon>
    </lineage>
</organism>
<keyword evidence="2" id="KW-0325">Glycoprotein</keyword>
<dbReference type="AlphaFoldDB" id="A0A5N6UVZ4"/>
<dbReference type="Gene3D" id="3.60.21.10">
    <property type="match status" value="1"/>
</dbReference>
<protein>
    <recommendedName>
        <fullName evidence="3">Purple acid phosphatase</fullName>
        <ecNumber evidence="3">3.1.3.2</ecNumber>
    </recommendedName>
</protein>
<dbReference type="EC" id="3.1.3.2" evidence="3"/>
<keyword evidence="3" id="KW-0378">Hydrolase</keyword>
<dbReference type="PANTHER" id="PTHR45867">
    <property type="entry name" value="PURPLE ACID PHOSPHATASE"/>
    <property type="match status" value="1"/>
</dbReference>
<dbReference type="SUPFAM" id="SSF56300">
    <property type="entry name" value="Metallo-dependent phosphatases"/>
    <property type="match status" value="1"/>
</dbReference>
<dbReference type="Pfam" id="PF16656">
    <property type="entry name" value="Pur_ac_phosph_N"/>
    <property type="match status" value="1"/>
</dbReference>
<accession>A0A5N6UVZ4</accession>
<dbReference type="PANTHER" id="PTHR45867:SF3">
    <property type="entry name" value="ACID PHOSPHATASE TYPE 7"/>
    <property type="match status" value="1"/>
</dbReference>
<sequence>MVYVLGLPAVLTASLLFTSTSSATSHNDAVFPMQLRLAYAGGNGMMVSWNIYSQLAKPTVRYGRKPNHLDQEEVSVTYETSLTYNNDVPLLDLEPGTVYYYLLQHSNATKPYSFMTSRPIGMGVMGPEGLTTRVGKGAGHPLKPGDNNTMQSLQTQGANTDFVWHPGDIAYANYWLKEEIQGFLSNTTIADGYKVYESLLNQYYDQIDSMHHISYNVSICMPGQTNFTGCRHHFRIPSPQSGGVGNFWYTFDSGMVHYIQFDIETDLGHGFIGPDEVGGSEGEDSGPFSTLRDAQLKWLEKDLSSVNRTKTPWIIAAGHRPWYVSAKNQSGTVCEDCRKVFEPIFLKHGVDLVLSGHTHLYERNAPIRVFNADPNGLDNPSAPWYITNGAAGHYDGLDSLTYPLQPYSRAAQNSAYGWSKLTFHNCTHLTHEFISSSNGSVLDTATLFKSRECGAKP</sequence>
<dbReference type="InterPro" id="IPR015914">
    <property type="entry name" value="PAPs_N"/>
</dbReference>